<feature type="transmembrane region" description="Helical" evidence="1">
    <location>
        <begin position="301"/>
        <end position="321"/>
    </location>
</feature>
<accession>A0A1M5QE26</accession>
<dbReference type="PANTHER" id="PTHR45228">
    <property type="entry name" value="CYCLIC DI-GMP PHOSPHODIESTERASE TM_0186-RELATED"/>
    <property type="match status" value="1"/>
</dbReference>
<dbReference type="Pfam" id="PF13487">
    <property type="entry name" value="HD_5"/>
    <property type="match status" value="1"/>
</dbReference>
<keyword evidence="1" id="KW-0812">Transmembrane</keyword>
<feature type="domain" description="HD-GYP" evidence="2">
    <location>
        <begin position="330"/>
        <end position="536"/>
    </location>
</feature>
<dbReference type="PANTHER" id="PTHR45228:SF5">
    <property type="entry name" value="CYCLIC DI-GMP PHOSPHODIESTERASE VC_1348-RELATED"/>
    <property type="match status" value="1"/>
</dbReference>
<dbReference type="InterPro" id="IPR003607">
    <property type="entry name" value="HD/PDEase_dom"/>
</dbReference>
<dbReference type="EMBL" id="FQXJ01000003">
    <property type="protein sequence ID" value="SHH12287.1"/>
    <property type="molecule type" value="Genomic_DNA"/>
</dbReference>
<name>A0A1M5QE26_9FIRM</name>
<dbReference type="SMART" id="SM00471">
    <property type="entry name" value="HDc"/>
    <property type="match status" value="1"/>
</dbReference>
<sequence>MRLFPTQSGGDFFLIRKLIRQNLVYLIVIFLLLVGFGISLYIVSRQVYEEEAQWRSQKTMAEVTSGKTIISNYFSDLQRDLDFVLALPDLKSYFAQEFDPIKKSRAEKVLTDFLEGKQSYQMTITNLSGAEMVKVESETLRALSWPNALSNREIHRKLFEKAVALEKGQIAFSPIYYATEKEGSKTTKRVLMTLALPLFSDSAVKKGVTFIDLDLINVFEILANIQLFIQTDEGTDIFFDQKVGTFDIKNLGYALTGSSGWYPITDLEMIHYSRVKIFAEQPFIIAAYHQYPLLKVTLGKLVYLFGALFLLFLSLVVYSILTNFSVLKKTINTQKAIVFSLATLAEGRDPETGKHLERSRDYAVILARQLSIHKKYKKVITRDFLDNLYYAATLHDIGKVAIPDSVLLKNGKLTDVEFDEMKQHVLTGQNVLRETIAKYHLTESFLEMGMNICAYHHEKFNGKGYPEGLVGEEIPLEARIFALCDAYDAIRSKRSYKEELSHLEAMNRIVADKNQHFDPDVVDAFLDCEKKLLAIT</sequence>
<dbReference type="CDD" id="cd00077">
    <property type="entry name" value="HDc"/>
    <property type="match status" value="1"/>
</dbReference>
<keyword evidence="1" id="KW-1133">Transmembrane helix</keyword>
<gene>
    <name evidence="3" type="ORF">SAMN02746098_00228</name>
</gene>
<dbReference type="OrthoDB" id="9798833at2"/>
<dbReference type="Gene3D" id="1.10.3210.10">
    <property type="entry name" value="Hypothetical protein af1432"/>
    <property type="match status" value="1"/>
</dbReference>
<feature type="transmembrane region" description="Helical" evidence="1">
    <location>
        <begin position="23"/>
        <end position="43"/>
    </location>
</feature>
<dbReference type="Proteomes" id="UP000183954">
    <property type="component" value="Unassembled WGS sequence"/>
</dbReference>
<dbReference type="SUPFAM" id="SSF103190">
    <property type="entry name" value="Sensory domain-like"/>
    <property type="match status" value="1"/>
</dbReference>
<dbReference type="InterPro" id="IPR052020">
    <property type="entry name" value="Cyclic_di-GMP/3'3'-cGAMP_PDE"/>
</dbReference>
<protein>
    <submittedName>
        <fullName evidence="3">Putative two-component system response regulator</fullName>
    </submittedName>
</protein>
<organism evidence="3 4">
    <name type="scientific">Desulfosporosinus lacus DSM 15449</name>
    <dbReference type="NCBI Taxonomy" id="1121420"/>
    <lineage>
        <taxon>Bacteria</taxon>
        <taxon>Bacillati</taxon>
        <taxon>Bacillota</taxon>
        <taxon>Clostridia</taxon>
        <taxon>Eubacteriales</taxon>
        <taxon>Desulfitobacteriaceae</taxon>
        <taxon>Desulfosporosinus</taxon>
    </lineage>
</organism>
<evidence type="ECO:0000313" key="3">
    <source>
        <dbReference type="EMBL" id="SHH12287.1"/>
    </source>
</evidence>
<evidence type="ECO:0000313" key="4">
    <source>
        <dbReference type="Proteomes" id="UP000183954"/>
    </source>
</evidence>
<dbReference type="Gene3D" id="3.30.450.20">
    <property type="entry name" value="PAS domain"/>
    <property type="match status" value="1"/>
</dbReference>
<evidence type="ECO:0000259" key="2">
    <source>
        <dbReference type="PROSITE" id="PS51832"/>
    </source>
</evidence>
<reference evidence="4" key="1">
    <citation type="submission" date="2016-11" db="EMBL/GenBank/DDBJ databases">
        <authorList>
            <person name="Varghese N."/>
            <person name="Submissions S."/>
        </authorList>
    </citation>
    <scope>NUCLEOTIDE SEQUENCE [LARGE SCALE GENOMIC DNA]</scope>
    <source>
        <strain evidence="4">DSM 15449</strain>
    </source>
</reference>
<dbReference type="SUPFAM" id="SSF109604">
    <property type="entry name" value="HD-domain/PDEase-like"/>
    <property type="match status" value="1"/>
</dbReference>
<keyword evidence="1" id="KW-0472">Membrane</keyword>
<dbReference type="InterPro" id="IPR037522">
    <property type="entry name" value="HD_GYP_dom"/>
</dbReference>
<dbReference type="AlphaFoldDB" id="A0A1M5QE26"/>
<dbReference type="STRING" id="1121420.SAMN02746098_00228"/>
<proteinExistence type="predicted"/>
<dbReference type="InterPro" id="IPR029151">
    <property type="entry name" value="Sensor-like_sf"/>
</dbReference>
<keyword evidence="4" id="KW-1185">Reference proteome</keyword>
<evidence type="ECO:0000256" key="1">
    <source>
        <dbReference type="SAM" id="Phobius"/>
    </source>
</evidence>
<dbReference type="PROSITE" id="PS51832">
    <property type="entry name" value="HD_GYP"/>
    <property type="match status" value="1"/>
</dbReference>